<evidence type="ECO:0000313" key="2">
    <source>
        <dbReference type="Proteomes" id="UP001211907"/>
    </source>
</evidence>
<comment type="caution">
    <text evidence="1">The sequence shown here is derived from an EMBL/GenBank/DDBJ whole genome shotgun (WGS) entry which is preliminary data.</text>
</comment>
<sequence>MPRHNVYSQYQQQQYAQYNEGLKKIHDEEKVRVLKEQLEMAQHAIQRQAHENEMLVFQQRLQVEKTKERQQLLERSTLVPGPYLQKTPSHYSVVSNLSNSSAVISTLSTSGNGLNIPSTNAFRTTSIASKTSEKTSNFSTRTILKSISGWTGKSNVRYPNEISDIIIDEICNFEEYSTFPQHIAIKCAMKIKEYYYQSSGKGDGANMAIMAILYVCDLADPEFTRRGLETLEFFYTTAGVLFWSSVSLNLNFWVHFLEHRMFLTEAEKAIAKPMTPFEKDNIKFLCGMFASWYLVDASKQDLEVAGNIQDPTVFIKNFFEALYRAGYEFPSGSLDHIPADKIKAITAWSFKKPPFTLNKV</sequence>
<dbReference type="Proteomes" id="UP001211907">
    <property type="component" value="Unassembled WGS sequence"/>
</dbReference>
<gene>
    <name evidence="1" type="ORF">HK100_001032</name>
</gene>
<dbReference type="AlphaFoldDB" id="A0AAD5XET3"/>
<organism evidence="1 2">
    <name type="scientific">Physocladia obscura</name>
    <dbReference type="NCBI Taxonomy" id="109957"/>
    <lineage>
        <taxon>Eukaryota</taxon>
        <taxon>Fungi</taxon>
        <taxon>Fungi incertae sedis</taxon>
        <taxon>Chytridiomycota</taxon>
        <taxon>Chytridiomycota incertae sedis</taxon>
        <taxon>Chytridiomycetes</taxon>
        <taxon>Chytridiales</taxon>
        <taxon>Chytriomycetaceae</taxon>
        <taxon>Physocladia</taxon>
    </lineage>
</organism>
<accession>A0AAD5XET3</accession>
<dbReference type="EMBL" id="JADGJH010001221">
    <property type="protein sequence ID" value="KAJ3116556.1"/>
    <property type="molecule type" value="Genomic_DNA"/>
</dbReference>
<name>A0AAD5XET3_9FUNG</name>
<protein>
    <submittedName>
        <fullName evidence="1">Uncharacterized protein</fullName>
    </submittedName>
</protein>
<keyword evidence="2" id="KW-1185">Reference proteome</keyword>
<proteinExistence type="predicted"/>
<reference evidence="1" key="1">
    <citation type="submission" date="2020-05" db="EMBL/GenBank/DDBJ databases">
        <title>Phylogenomic resolution of chytrid fungi.</title>
        <authorList>
            <person name="Stajich J.E."/>
            <person name="Amses K."/>
            <person name="Simmons R."/>
            <person name="Seto K."/>
            <person name="Myers J."/>
            <person name="Bonds A."/>
            <person name="Quandt C.A."/>
            <person name="Barry K."/>
            <person name="Liu P."/>
            <person name="Grigoriev I."/>
            <person name="Longcore J.E."/>
            <person name="James T.Y."/>
        </authorList>
    </citation>
    <scope>NUCLEOTIDE SEQUENCE</scope>
    <source>
        <strain evidence="1">JEL0513</strain>
    </source>
</reference>
<evidence type="ECO:0000313" key="1">
    <source>
        <dbReference type="EMBL" id="KAJ3116556.1"/>
    </source>
</evidence>